<accession>A0ACC8ELL8</accession>
<gene>
    <name evidence="1" type="ORF">K441DRAFT_597048</name>
</gene>
<organism evidence="1 2">
    <name type="scientific">Cenococcum geophilum 1.58</name>
    <dbReference type="NCBI Taxonomy" id="794803"/>
    <lineage>
        <taxon>Eukaryota</taxon>
        <taxon>Fungi</taxon>
        <taxon>Dikarya</taxon>
        <taxon>Ascomycota</taxon>
        <taxon>Pezizomycotina</taxon>
        <taxon>Dothideomycetes</taxon>
        <taxon>Pleosporomycetidae</taxon>
        <taxon>Gloniales</taxon>
        <taxon>Gloniaceae</taxon>
        <taxon>Cenococcum</taxon>
    </lineage>
</organism>
<dbReference type="EMBL" id="KV748279">
    <property type="protein sequence ID" value="OCK86932.1"/>
    <property type="molecule type" value="Genomic_DNA"/>
</dbReference>
<name>A0ACC8ELL8_9PEZI</name>
<proteinExistence type="predicted"/>
<evidence type="ECO:0000313" key="1">
    <source>
        <dbReference type="EMBL" id="OCK86932.1"/>
    </source>
</evidence>
<feature type="non-terminal residue" evidence="1">
    <location>
        <position position="1"/>
    </location>
</feature>
<evidence type="ECO:0000313" key="2">
    <source>
        <dbReference type="Proteomes" id="UP000250078"/>
    </source>
</evidence>
<protein>
    <submittedName>
        <fullName evidence="1">Uncharacterized protein</fullName>
    </submittedName>
</protein>
<reference evidence="1 2" key="1">
    <citation type="journal article" date="2016" name="Nat. Commun.">
        <title>Ectomycorrhizal ecology is imprinted in the genome of the dominant symbiotic fungus Cenococcum geophilum.</title>
        <authorList>
            <consortium name="DOE Joint Genome Institute"/>
            <person name="Peter M."/>
            <person name="Kohler A."/>
            <person name="Ohm R.A."/>
            <person name="Kuo A."/>
            <person name="Krutzmann J."/>
            <person name="Morin E."/>
            <person name="Arend M."/>
            <person name="Barry K.W."/>
            <person name="Binder M."/>
            <person name="Choi C."/>
            <person name="Clum A."/>
            <person name="Copeland A."/>
            <person name="Grisel N."/>
            <person name="Haridas S."/>
            <person name="Kipfer T."/>
            <person name="LaButti K."/>
            <person name="Lindquist E."/>
            <person name="Lipzen A."/>
            <person name="Maire R."/>
            <person name="Meier B."/>
            <person name="Mihaltcheva S."/>
            <person name="Molinier V."/>
            <person name="Murat C."/>
            <person name="Poggeler S."/>
            <person name="Quandt C.A."/>
            <person name="Sperisen C."/>
            <person name="Tritt A."/>
            <person name="Tisserant E."/>
            <person name="Crous P.W."/>
            <person name="Henrissat B."/>
            <person name="Nehls U."/>
            <person name="Egli S."/>
            <person name="Spatafora J.W."/>
            <person name="Grigoriev I.V."/>
            <person name="Martin F.M."/>
        </authorList>
    </citation>
    <scope>NUCLEOTIDE SEQUENCE [LARGE SCALE GENOMIC DNA]</scope>
    <source>
        <strain evidence="1 2">1.58</strain>
    </source>
</reference>
<keyword evidence="2" id="KW-1185">Reference proteome</keyword>
<dbReference type="Proteomes" id="UP000250078">
    <property type="component" value="Unassembled WGS sequence"/>
</dbReference>
<sequence length="73" mass="8726">DMLASLKEFLLLYGLLNKILLIPRECIIYNLRGKGTLLNTIQGLLEDITALEWDWWPLSPRMRLLRYYKIQVY</sequence>